<feature type="transmembrane region" description="Helical" evidence="5">
    <location>
        <begin position="6"/>
        <end position="24"/>
    </location>
</feature>
<dbReference type="STRING" id="1072583.KUC_0497"/>
<dbReference type="InterPro" id="IPR056413">
    <property type="entry name" value="TPR_CcmH_CycH"/>
</dbReference>
<evidence type="ECO:0000259" key="6">
    <source>
        <dbReference type="Pfam" id="PF23892"/>
    </source>
</evidence>
<dbReference type="Proteomes" id="UP000005756">
    <property type="component" value="Unassembled WGS sequence"/>
</dbReference>
<dbReference type="OrthoDB" id="9776053at2"/>
<feature type="domain" description="Cytochrome c-type biogenesis protein H Ig-like" evidence="6">
    <location>
        <begin position="302"/>
        <end position="412"/>
    </location>
</feature>
<gene>
    <name evidence="9" type="primary">ccmI</name>
    <name evidence="9" type="ORF">CE457_01530</name>
    <name evidence="8" type="ORF">KUC_0497</name>
</gene>
<evidence type="ECO:0000256" key="1">
    <source>
        <dbReference type="ARBA" id="ARBA00004196"/>
    </source>
</evidence>
<keyword evidence="11" id="KW-1185">Reference proteome</keyword>
<feature type="domain" description="Cytochrome c-type biogenesis protein H TPR" evidence="7">
    <location>
        <begin position="157"/>
        <end position="265"/>
    </location>
</feature>
<comment type="subcellular location">
    <subcellularLocation>
        <location evidence="1">Cell envelope</location>
    </subcellularLocation>
</comment>
<dbReference type="Proteomes" id="UP000216538">
    <property type="component" value="Unassembled WGS sequence"/>
</dbReference>
<dbReference type="AlphaFoldDB" id="A0A265E2Z1"/>
<dbReference type="InterPro" id="IPR056412">
    <property type="entry name" value="Ig_CycH"/>
</dbReference>
<dbReference type="GO" id="GO:0030313">
    <property type="term" value="C:cell envelope"/>
    <property type="evidence" value="ECO:0007669"/>
    <property type="project" value="UniProtKB-SubCell"/>
</dbReference>
<feature type="transmembrane region" description="Helical" evidence="5">
    <location>
        <begin position="99"/>
        <end position="119"/>
    </location>
</feature>
<evidence type="ECO:0000313" key="10">
    <source>
        <dbReference type="Proteomes" id="UP000005756"/>
    </source>
</evidence>
<dbReference type="GO" id="GO:0017004">
    <property type="term" value="P:cytochrome complex assembly"/>
    <property type="evidence" value="ECO:0007669"/>
    <property type="project" value="UniProtKB-KW"/>
</dbReference>
<keyword evidence="4" id="KW-0802">TPR repeat</keyword>
<organism evidence="8 10">
    <name type="scientific">Vreelandella boliviensis LC1</name>
    <dbReference type="NCBI Taxonomy" id="1072583"/>
    <lineage>
        <taxon>Bacteria</taxon>
        <taxon>Pseudomonadati</taxon>
        <taxon>Pseudomonadota</taxon>
        <taxon>Gammaproteobacteria</taxon>
        <taxon>Oceanospirillales</taxon>
        <taxon>Halomonadaceae</taxon>
        <taxon>Vreelandella</taxon>
    </lineage>
</organism>
<dbReference type="Pfam" id="PF23914">
    <property type="entry name" value="TPR_CcmH_CycH"/>
    <property type="match status" value="1"/>
</dbReference>
<dbReference type="SUPFAM" id="SSF48452">
    <property type="entry name" value="TPR-like"/>
    <property type="match status" value="1"/>
</dbReference>
<proteinExistence type="predicted"/>
<evidence type="ECO:0000256" key="2">
    <source>
        <dbReference type="ARBA" id="ARBA00022737"/>
    </source>
</evidence>
<name>A0A265E2Z1_9GAMM</name>
<reference evidence="9 11" key="2">
    <citation type="submission" date="2017-07" db="EMBL/GenBank/DDBJ databases">
        <title>Shotgun whole genome sequences of three halophilic bacterial isolates.</title>
        <authorList>
            <person name="Pozzo T."/>
            <person name="Higdon S.M."/>
            <person name="Quillaguaman J."/>
        </authorList>
    </citation>
    <scope>NUCLEOTIDE SEQUENCE [LARGE SCALE GENOMIC DNA]</scope>
    <source>
        <strain evidence="9 11">LC1</strain>
    </source>
</reference>
<dbReference type="NCBIfam" id="TIGR03142">
    <property type="entry name" value="cytochro_ccmI"/>
    <property type="match status" value="1"/>
</dbReference>
<reference evidence="8 10" key="1">
    <citation type="submission" date="2011-10" db="EMBL/GenBank/DDBJ databases">
        <authorList>
            <person name="Quillaguamn J."/>
            <person name="Guzmn D."/>
            <person name="Balderrama-Subieta A."/>
            <person name="Cardona-Ortuo C."/>
            <person name="Guevara-Martnez M."/>
            <person name="Callisaya-Quispe N."/>
        </authorList>
    </citation>
    <scope>NUCLEOTIDE SEQUENCE [LARGE SCALE GENOMIC DNA]</scope>
    <source>
        <strain evidence="8 10">LC1</strain>
    </source>
</reference>
<evidence type="ECO:0000256" key="5">
    <source>
        <dbReference type="SAM" id="Phobius"/>
    </source>
</evidence>
<dbReference type="Gene3D" id="1.25.40.10">
    <property type="entry name" value="Tetratricopeptide repeat domain"/>
    <property type="match status" value="1"/>
</dbReference>
<dbReference type="InterPro" id="IPR017560">
    <property type="entry name" value="Cyt_c_biogenesis_CcmI"/>
</dbReference>
<dbReference type="InterPro" id="IPR011990">
    <property type="entry name" value="TPR-like_helical_dom_sf"/>
</dbReference>
<evidence type="ECO:0000313" key="8">
    <source>
        <dbReference type="EMBL" id="EHJ93550.1"/>
    </source>
</evidence>
<dbReference type="InterPro" id="IPR051263">
    <property type="entry name" value="C-type_cytochrome_biogenesis"/>
</dbReference>
<sequence>MTLLWIAIAVLLLPALWLLVSPLRKARSLHDQQRDFEANDSSAEQNVAIFKRRLASLEAARERGDIDTARFEEDRLELERSLLEDTAFRERRPLKTASAGRIVVPVVMVAVVAVSVIWYQQKGAEGDLVLLAVQQEVQNDPDGSLTMYIERMEEQAERQPGNPNVWSSLFPLYRETGQMPKAVDALERLIDIEGRIPPLLAQLAQIRFFMAERELTDEVQALVDETLEQDPRQPTVLGLLGVNAFDNGDYQQAIDHWRRAIANIEDPNTVASLREGIRVAQERMGIELEIEPEEAVAVGNGIRVRVGLDEELAGRVDDNDTVFITARDIEGELPPLAVVRTQVSELPMTVTLDDSAAMSPQAQISQVREARLMVRVSPTGQAAPQPGDLFGDLESVSVGPIDEGEAVEVVINRVFE</sequence>
<dbReference type="Pfam" id="PF23892">
    <property type="entry name" value="Ig_CycH"/>
    <property type="match status" value="1"/>
</dbReference>
<evidence type="ECO:0000313" key="9">
    <source>
        <dbReference type="EMBL" id="OZT75929.1"/>
    </source>
</evidence>
<keyword evidence="5" id="KW-1133">Transmembrane helix</keyword>
<keyword evidence="5" id="KW-0472">Membrane</keyword>
<dbReference type="RefSeq" id="WP_007111486.1">
    <property type="nucleotide sequence ID" value="NZ_JH393257.1"/>
</dbReference>
<evidence type="ECO:0000313" key="11">
    <source>
        <dbReference type="Proteomes" id="UP000216538"/>
    </source>
</evidence>
<keyword evidence="3" id="KW-0201">Cytochrome c-type biogenesis</keyword>
<evidence type="ECO:0000256" key="3">
    <source>
        <dbReference type="ARBA" id="ARBA00022748"/>
    </source>
</evidence>
<dbReference type="EMBL" id="NPEY01000001">
    <property type="protein sequence ID" value="OZT75929.1"/>
    <property type="molecule type" value="Genomic_DNA"/>
</dbReference>
<evidence type="ECO:0000259" key="7">
    <source>
        <dbReference type="Pfam" id="PF23914"/>
    </source>
</evidence>
<keyword evidence="5" id="KW-0812">Transmembrane</keyword>
<dbReference type="PANTHER" id="PTHR47870">
    <property type="entry name" value="CYTOCHROME C-TYPE BIOGENESIS PROTEIN CCMH"/>
    <property type="match status" value="1"/>
</dbReference>
<dbReference type="GO" id="GO:0005886">
    <property type="term" value="C:plasma membrane"/>
    <property type="evidence" value="ECO:0007669"/>
    <property type="project" value="TreeGrafter"/>
</dbReference>
<evidence type="ECO:0000256" key="4">
    <source>
        <dbReference type="ARBA" id="ARBA00022803"/>
    </source>
</evidence>
<dbReference type="PANTHER" id="PTHR47870:SF4">
    <property type="entry name" value="CYTOCHROME C-TYPE BIOGENESIS PROTEIN CYCH"/>
    <property type="match status" value="1"/>
</dbReference>
<keyword evidence="2" id="KW-0677">Repeat</keyword>
<accession>A0A265E2Z1</accession>
<protein>
    <submittedName>
        <fullName evidence="9">C-type cytochrome biogenesis protein CcmI</fullName>
    </submittedName>
    <submittedName>
        <fullName evidence="8">Cytochrome c-type biosis protein CycH</fullName>
    </submittedName>
</protein>
<dbReference type="EMBL" id="JH393257">
    <property type="protein sequence ID" value="EHJ93550.1"/>
    <property type="molecule type" value="Genomic_DNA"/>
</dbReference>